<dbReference type="EMBL" id="AEBR01000032">
    <property type="protein sequence ID" value="EFM83111.1"/>
    <property type="molecule type" value="Genomic_DNA"/>
</dbReference>
<evidence type="ECO:0000256" key="1">
    <source>
        <dbReference type="ARBA" id="ARBA00023125"/>
    </source>
</evidence>
<protein>
    <submittedName>
        <fullName evidence="4">Resolvase, N-terminal domain protein</fullName>
    </submittedName>
</protein>
<evidence type="ECO:0000313" key="5">
    <source>
        <dbReference type="Proteomes" id="UP000004846"/>
    </source>
</evidence>
<dbReference type="SMART" id="SM00857">
    <property type="entry name" value="Resolvase"/>
    <property type="match status" value="1"/>
</dbReference>
<accession>A0A125W719</accession>
<dbReference type="GO" id="GO:0003677">
    <property type="term" value="F:DNA binding"/>
    <property type="evidence" value="ECO:0007669"/>
    <property type="project" value="UniProtKB-KW"/>
</dbReference>
<dbReference type="Pfam" id="PF00239">
    <property type="entry name" value="Resolvase"/>
    <property type="match status" value="1"/>
</dbReference>
<dbReference type="Gene3D" id="3.40.50.1390">
    <property type="entry name" value="Resolvase, N-terminal catalytic domain"/>
    <property type="match status" value="1"/>
</dbReference>
<dbReference type="PANTHER" id="PTHR30461">
    <property type="entry name" value="DNA-INVERTASE FROM LAMBDOID PROPHAGE"/>
    <property type="match status" value="1"/>
</dbReference>
<sequence length="191" mass="21691">MKRIGYARTTIIEDDLKNQLTTLQSFGCDDIFQETFDPQAEISVLDEVEKLLSAGDTLIVCKLHHLGKTTRQLTDFMKMLKEKQVDFVSISEGIDTHLPTGEAYFQLMESLSAMECALIKERTLVGLHKARENGKVGGRPKIDGRTVRKIRALYYENKETIQFISNKCGVSVGTCYKYINLPETDVERLYS</sequence>
<dbReference type="InterPro" id="IPR006119">
    <property type="entry name" value="Resolv_N"/>
</dbReference>
<reference evidence="4 5" key="1">
    <citation type="submission" date="2010-07" db="EMBL/GenBank/DDBJ databases">
        <authorList>
            <person name="Sid Ahmed O."/>
        </authorList>
    </citation>
    <scope>NUCLEOTIDE SEQUENCE [LARGE SCALE GENOMIC DNA]</scope>
    <source>
        <strain evidence="4 5">TX4248</strain>
    </source>
</reference>
<keyword evidence="1" id="KW-0238">DNA-binding</keyword>
<dbReference type="CDD" id="cd03768">
    <property type="entry name" value="SR_ResInv"/>
    <property type="match status" value="1"/>
</dbReference>
<dbReference type="RefSeq" id="WP_002356188.1">
    <property type="nucleotide sequence ID" value="NZ_GL454434.1"/>
</dbReference>
<evidence type="ECO:0000256" key="2">
    <source>
        <dbReference type="ARBA" id="ARBA00023172"/>
    </source>
</evidence>
<dbReference type="Proteomes" id="UP000004846">
    <property type="component" value="Unassembled WGS sequence"/>
</dbReference>
<name>A0A125W719_ENTFL</name>
<dbReference type="PANTHER" id="PTHR30461:SF2">
    <property type="entry name" value="SERINE RECOMBINASE PINE-RELATED"/>
    <property type="match status" value="1"/>
</dbReference>
<organism evidence="4 5">
    <name type="scientific">Enterococcus faecalis TX4248</name>
    <dbReference type="NCBI Taxonomy" id="749495"/>
    <lineage>
        <taxon>Bacteria</taxon>
        <taxon>Bacillati</taxon>
        <taxon>Bacillota</taxon>
        <taxon>Bacilli</taxon>
        <taxon>Lactobacillales</taxon>
        <taxon>Enterococcaceae</taxon>
        <taxon>Enterococcus</taxon>
    </lineage>
</organism>
<feature type="domain" description="Resolvase/invertase-type recombinase catalytic" evidence="3">
    <location>
        <begin position="2"/>
        <end position="134"/>
    </location>
</feature>
<dbReference type="AlphaFoldDB" id="A0A125W719"/>
<keyword evidence="2" id="KW-0233">DNA recombination</keyword>
<gene>
    <name evidence="4" type="ORF">HMPREF9498_01204</name>
</gene>
<evidence type="ECO:0000313" key="4">
    <source>
        <dbReference type="EMBL" id="EFM83111.1"/>
    </source>
</evidence>
<dbReference type="InterPro" id="IPR050639">
    <property type="entry name" value="SSR_resolvase"/>
</dbReference>
<proteinExistence type="predicted"/>
<evidence type="ECO:0000259" key="3">
    <source>
        <dbReference type="PROSITE" id="PS51736"/>
    </source>
</evidence>
<dbReference type="HOGENOM" id="CLU_010686_8_0_9"/>
<dbReference type="InterPro" id="IPR036162">
    <property type="entry name" value="Resolvase-like_N_sf"/>
</dbReference>
<dbReference type="GO" id="GO:0000150">
    <property type="term" value="F:DNA strand exchange activity"/>
    <property type="evidence" value="ECO:0007669"/>
    <property type="project" value="InterPro"/>
</dbReference>
<comment type="caution">
    <text evidence="4">The sequence shown here is derived from an EMBL/GenBank/DDBJ whole genome shotgun (WGS) entry which is preliminary data.</text>
</comment>
<dbReference type="SUPFAM" id="SSF53041">
    <property type="entry name" value="Resolvase-like"/>
    <property type="match status" value="1"/>
</dbReference>
<dbReference type="PROSITE" id="PS51736">
    <property type="entry name" value="RECOMBINASES_3"/>
    <property type="match status" value="1"/>
</dbReference>